<dbReference type="GeneID" id="101985795"/>
<feature type="domain" description="RING-type" evidence="8">
    <location>
        <begin position="13"/>
        <end position="56"/>
    </location>
</feature>
<dbReference type="InterPro" id="IPR017907">
    <property type="entry name" value="Znf_RING_CS"/>
</dbReference>
<dbReference type="PANTHER" id="PTHR24103">
    <property type="entry name" value="E3 UBIQUITIN-PROTEIN LIGASE TRIM"/>
    <property type="match status" value="1"/>
</dbReference>
<feature type="coiled-coil region" evidence="6">
    <location>
        <begin position="114"/>
        <end position="141"/>
    </location>
</feature>
<keyword evidence="2" id="KW-0479">Metal-binding</keyword>
<comment type="similarity">
    <text evidence="1">Belongs to the TRIM/RBCC family.</text>
</comment>
<evidence type="ECO:0000259" key="8">
    <source>
        <dbReference type="PROSITE" id="PS50089"/>
    </source>
</evidence>
<feature type="domain" description="B box-type" evidence="9">
    <location>
        <begin position="65"/>
        <end position="106"/>
    </location>
</feature>
<gene>
    <name evidence="11" type="primary">Trim40</name>
</gene>
<dbReference type="InterPro" id="IPR018957">
    <property type="entry name" value="Znf_C3HC4_RING-type"/>
</dbReference>
<sequence length="248" mass="28076">MVPLYKDNEEDICPICLDPVKEAVRTDCGHLFCRMCLTQYMDKASVSGVLSCPVCRKPYSEGVLGDGYICFSHQKRVCMFCEASRHLLCVECLKSPEHQSHAELSIENAISHYKERLTRRSRKLRKDLGELQRLKAQEEEMLHAPQVDWGSYRPGAELQSQDQTTEQLKAPPQHRLDHQEDQPAEAVRIFDFSEAVTQLSFLVSGLERMAKELDARTLKDASDLLDRSAPQKLEGLLSHLPPAGPNLS</sequence>
<evidence type="ECO:0000256" key="4">
    <source>
        <dbReference type="ARBA" id="ARBA00022833"/>
    </source>
</evidence>
<dbReference type="PROSITE" id="PS50089">
    <property type="entry name" value="ZF_RING_2"/>
    <property type="match status" value="1"/>
</dbReference>
<dbReference type="CDD" id="cd16583">
    <property type="entry name" value="RING-HC_TRIM40-C-V"/>
    <property type="match status" value="1"/>
</dbReference>
<protein>
    <submittedName>
        <fullName evidence="11">Tripartite motif-containing protein 40 isoform X1</fullName>
    </submittedName>
</protein>
<dbReference type="Gene3D" id="3.30.40.10">
    <property type="entry name" value="Zinc/RING finger domain, C3HC4 (zinc finger)"/>
    <property type="match status" value="1"/>
</dbReference>
<feature type="region of interest" description="Disordered" evidence="7">
    <location>
        <begin position="145"/>
        <end position="182"/>
    </location>
</feature>
<dbReference type="PROSITE" id="PS00518">
    <property type="entry name" value="ZF_RING_1"/>
    <property type="match status" value="1"/>
</dbReference>
<evidence type="ECO:0000256" key="6">
    <source>
        <dbReference type="SAM" id="Coils"/>
    </source>
</evidence>
<evidence type="ECO:0000313" key="11">
    <source>
        <dbReference type="RefSeq" id="XP_005370775.1"/>
    </source>
</evidence>
<dbReference type="RefSeq" id="XP_005370775.1">
    <property type="nucleotide sequence ID" value="XM_005370718.1"/>
</dbReference>
<keyword evidence="6" id="KW-0175">Coiled coil</keyword>
<evidence type="ECO:0000256" key="1">
    <source>
        <dbReference type="ARBA" id="ARBA00008518"/>
    </source>
</evidence>
<dbReference type="InterPro" id="IPR013083">
    <property type="entry name" value="Znf_RING/FYVE/PHD"/>
</dbReference>
<proteinExistence type="inferred from homology"/>
<name>A0ABM0LQJ0_MICOH</name>
<evidence type="ECO:0000313" key="10">
    <source>
        <dbReference type="Proteomes" id="UP000694915"/>
    </source>
</evidence>
<keyword evidence="4" id="KW-0862">Zinc</keyword>
<organism evidence="10 11">
    <name type="scientific">Microtus ochrogaster</name>
    <name type="common">Prairie vole</name>
    <dbReference type="NCBI Taxonomy" id="79684"/>
    <lineage>
        <taxon>Eukaryota</taxon>
        <taxon>Metazoa</taxon>
        <taxon>Chordata</taxon>
        <taxon>Craniata</taxon>
        <taxon>Vertebrata</taxon>
        <taxon>Euteleostomi</taxon>
        <taxon>Mammalia</taxon>
        <taxon>Eutheria</taxon>
        <taxon>Euarchontoglires</taxon>
        <taxon>Glires</taxon>
        <taxon>Rodentia</taxon>
        <taxon>Myomorpha</taxon>
        <taxon>Muroidea</taxon>
        <taxon>Cricetidae</taxon>
        <taxon>Arvicolinae</taxon>
        <taxon>Microtus</taxon>
    </lineage>
</organism>
<dbReference type="SUPFAM" id="SSF57850">
    <property type="entry name" value="RING/U-box"/>
    <property type="match status" value="1"/>
</dbReference>
<dbReference type="InterPro" id="IPR050143">
    <property type="entry name" value="TRIM/RBCC"/>
</dbReference>
<keyword evidence="10" id="KW-1185">Reference proteome</keyword>
<evidence type="ECO:0000256" key="7">
    <source>
        <dbReference type="SAM" id="MobiDB-lite"/>
    </source>
</evidence>
<dbReference type="Proteomes" id="UP000694915">
    <property type="component" value="Unplaced"/>
</dbReference>
<dbReference type="InterPro" id="IPR000315">
    <property type="entry name" value="Znf_B-box"/>
</dbReference>
<dbReference type="SMART" id="SM00184">
    <property type="entry name" value="RING"/>
    <property type="match status" value="1"/>
</dbReference>
<dbReference type="PROSITE" id="PS50119">
    <property type="entry name" value="ZF_BBOX"/>
    <property type="match status" value="1"/>
</dbReference>
<dbReference type="Pfam" id="PF00097">
    <property type="entry name" value="zf-C3HC4"/>
    <property type="match status" value="1"/>
</dbReference>
<keyword evidence="3 5" id="KW-0863">Zinc-finger</keyword>
<dbReference type="Gene3D" id="3.30.160.60">
    <property type="entry name" value="Classic Zinc Finger"/>
    <property type="match status" value="1"/>
</dbReference>
<reference evidence="11" key="1">
    <citation type="submission" date="2025-08" db="UniProtKB">
        <authorList>
            <consortium name="RefSeq"/>
        </authorList>
    </citation>
    <scope>IDENTIFICATION</scope>
</reference>
<evidence type="ECO:0000256" key="5">
    <source>
        <dbReference type="PROSITE-ProRule" id="PRU00024"/>
    </source>
</evidence>
<evidence type="ECO:0000259" key="9">
    <source>
        <dbReference type="PROSITE" id="PS50119"/>
    </source>
</evidence>
<feature type="compositionally biased region" description="Polar residues" evidence="7">
    <location>
        <begin position="158"/>
        <end position="167"/>
    </location>
</feature>
<evidence type="ECO:0000256" key="3">
    <source>
        <dbReference type="ARBA" id="ARBA00022771"/>
    </source>
</evidence>
<evidence type="ECO:0000256" key="2">
    <source>
        <dbReference type="ARBA" id="ARBA00022723"/>
    </source>
</evidence>
<dbReference type="InterPro" id="IPR001841">
    <property type="entry name" value="Znf_RING"/>
</dbReference>
<accession>A0ABM0LQJ0</accession>
<dbReference type="SUPFAM" id="SSF57845">
    <property type="entry name" value="B-box zinc-binding domain"/>
    <property type="match status" value="1"/>
</dbReference>